<feature type="compositionally biased region" description="Low complexity" evidence="6">
    <location>
        <begin position="664"/>
        <end position="678"/>
    </location>
</feature>
<evidence type="ECO:0000256" key="5">
    <source>
        <dbReference type="ARBA" id="ARBA00023242"/>
    </source>
</evidence>
<dbReference type="SMART" id="SM00906">
    <property type="entry name" value="Fungal_trans"/>
    <property type="match status" value="1"/>
</dbReference>
<dbReference type="GO" id="GO:0000981">
    <property type="term" value="F:DNA-binding transcription factor activity, RNA polymerase II-specific"/>
    <property type="evidence" value="ECO:0007669"/>
    <property type="project" value="InterPro"/>
</dbReference>
<name>C4JQN3_UNCRE</name>
<dbReference type="PROSITE" id="PS50048">
    <property type="entry name" value="ZN2_CY6_FUNGAL_2"/>
    <property type="match status" value="1"/>
</dbReference>
<dbReference type="InterPro" id="IPR007219">
    <property type="entry name" value="XnlR_reg_dom"/>
</dbReference>
<dbReference type="HOGENOM" id="CLU_004804_2_2_1"/>
<feature type="domain" description="Zn(2)-C6 fungal-type" evidence="7">
    <location>
        <begin position="43"/>
        <end position="76"/>
    </location>
</feature>
<evidence type="ECO:0000313" key="9">
    <source>
        <dbReference type="Proteomes" id="UP000002058"/>
    </source>
</evidence>
<dbReference type="InParanoid" id="C4JQN3"/>
<dbReference type="CDD" id="cd00067">
    <property type="entry name" value="GAL4"/>
    <property type="match status" value="1"/>
</dbReference>
<accession>C4JQN3</accession>
<dbReference type="KEGG" id="ure:UREG_03378"/>
<dbReference type="Proteomes" id="UP000002058">
    <property type="component" value="Unassembled WGS sequence"/>
</dbReference>
<proteinExistence type="predicted"/>
<dbReference type="STRING" id="336963.C4JQN3"/>
<organism evidence="8 9">
    <name type="scientific">Uncinocarpus reesii (strain UAMH 1704)</name>
    <dbReference type="NCBI Taxonomy" id="336963"/>
    <lineage>
        <taxon>Eukaryota</taxon>
        <taxon>Fungi</taxon>
        <taxon>Dikarya</taxon>
        <taxon>Ascomycota</taxon>
        <taxon>Pezizomycotina</taxon>
        <taxon>Eurotiomycetes</taxon>
        <taxon>Eurotiomycetidae</taxon>
        <taxon>Onygenales</taxon>
        <taxon>Onygenaceae</taxon>
        <taxon>Uncinocarpus</taxon>
    </lineage>
</organism>
<dbReference type="CDD" id="cd12148">
    <property type="entry name" value="fungal_TF_MHR"/>
    <property type="match status" value="1"/>
</dbReference>
<feature type="region of interest" description="Disordered" evidence="6">
    <location>
        <begin position="115"/>
        <end position="161"/>
    </location>
</feature>
<evidence type="ECO:0000256" key="3">
    <source>
        <dbReference type="ARBA" id="ARBA00023125"/>
    </source>
</evidence>
<dbReference type="EMBL" id="CH476616">
    <property type="protein sequence ID" value="EEP78532.1"/>
    <property type="molecule type" value="Genomic_DNA"/>
</dbReference>
<reference evidence="9" key="1">
    <citation type="journal article" date="2009" name="Genome Res.">
        <title>Comparative genomic analyses of the human fungal pathogens Coccidioides and their relatives.</title>
        <authorList>
            <person name="Sharpton T.J."/>
            <person name="Stajich J.E."/>
            <person name="Rounsley S.D."/>
            <person name="Gardner M.J."/>
            <person name="Wortman J.R."/>
            <person name="Jordar V.S."/>
            <person name="Maiti R."/>
            <person name="Kodira C.D."/>
            <person name="Neafsey D.E."/>
            <person name="Zeng Q."/>
            <person name="Hung C.-Y."/>
            <person name="McMahan C."/>
            <person name="Muszewska A."/>
            <person name="Grynberg M."/>
            <person name="Mandel M.A."/>
            <person name="Kellner E.M."/>
            <person name="Barker B.M."/>
            <person name="Galgiani J.N."/>
            <person name="Orbach M.J."/>
            <person name="Kirkland T.N."/>
            <person name="Cole G.T."/>
            <person name="Henn M.R."/>
            <person name="Birren B.W."/>
            <person name="Taylor J.W."/>
        </authorList>
    </citation>
    <scope>NUCLEOTIDE SEQUENCE [LARGE SCALE GENOMIC DNA]</scope>
    <source>
        <strain evidence="9">UAMH 1704</strain>
    </source>
</reference>
<dbReference type="SUPFAM" id="SSF57701">
    <property type="entry name" value="Zn2/Cys6 DNA-binding domain"/>
    <property type="match status" value="1"/>
</dbReference>
<dbReference type="OrthoDB" id="5392779at2759"/>
<keyword evidence="3" id="KW-0238">DNA-binding</keyword>
<feature type="region of interest" description="Disordered" evidence="6">
    <location>
        <begin position="661"/>
        <end position="688"/>
    </location>
</feature>
<keyword evidence="9" id="KW-1185">Reference proteome</keyword>
<dbReference type="GO" id="GO:0003677">
    <property type="term" value="F:DNA binding"/>
    <property type="evidence" value="ECO:0007669"/>
    <property type="project" value="UniProtKB-KW"/>
</dbReference>
<dbReference type="GO" id="GO:0006351">
    <property type="term" value="P:DNA-templated transcription"/>
    <property type="evidence" value="ECO:0007669"/>
    <property type="project" value="InterPro"/>
</dbReference>
<gene>
    <name evidence="8" type="ORF">UREG_03378</name>
</gene>
<evidence type="ECO:0000256" key="1">
    <source>
        <dbReference type="ARBA" id="ARBA00022723"/>
    </source>
</evidence>
<dbReference type="eggNOG" id="ENOG502SJ8Q">
    <property type="taxonomic scope" value="Eukaryota"/>
</dbReference>
<sequence>MDPLATHSASFIYRSAPGAMLDSLASNYEPEPPRKKLRKGTKSCVECRRRKIRCKFNASRPGRCDECFSRGVSCVDQENAPVESYKPHHRGTEPSYSLRERVAVLEDTVEKLVKQLGDGDAKNRRDGSQRSPLASESNSGYPTNCAPTPSESAESSDGQTEQAPLLSLFNNQIVYRSRDTDNDKHALQNLPAKNIAMQSLLFSVMPPLSDIKKIFHNSPNFQVHLLRKYDEFRDENLPSLLTDRPEGAQAEALGQLAKLLVFLVSIVHQLPTSFNYGDLQVPLCPTDFIDKALSALERTAFSDEDIGSTIAGMECIFFAGKYYVSAGRPRKAWRLFRRGIEFAQLCGLHLSTNRPIRPDDVMGRRRAFVWCGLVCSERYSSLILGLPYAVPDRYVLPHIEHLANTNFMTATEHYMFRICLFAGGIIDRNQDPRNISLSKTLELDQELNALLNQMPQFFSSADYDGTVDALICQFVHHFMQVMVHLPFILNSDMDSGSQYCRDVALKSARNCINTYVNKRLGNAESKFTVCKMTDFQMFTATIVLSVHLLGRSNFPEFTAEENASDWELLRQATQIFREISNSPCGSVAAQSANVLEMLYGCSTPAKECRKEHPNGCKVTIPYFGTFFLRPRNSFRPGEPSHQAFSPEGTKQRSLFYVGSSAHITPSTSTPSSEVTPPERTGGNSSPVWEDPSVSFGNILSLPNVDFDFGGISKADEMGYWRMDPSSGLDIRLDQGWNLDWLNPNDFPAP</sequence>
<keyword evidence="4" id="KW-0804">Transcription</keyword>
<dbReference type="PANTHER" id="PTHR47840:SF1">
    <property type="entry name" value="ZN(II)2CYS6 TRANSCRIPTION FACTOR (EUROFUNG)"/>
    <property type="match status" value="1"/>
</dbReference>
<keyword evidence="1" id="KW-0479">Metal-binding</keyword>
<feature type="compositionally biased region" description="Polar residues" evidence="6">
    <location>
        <begin position="129"/>
        <end position="161"/>
    </location>
</feature>
<dbReference type="InterPro" id="IPR036864">
    <property type="entry name" value="Zn2-C6_fun-type_DNA-bd_sf"/>
</dbReference>
<dbReference type="PANTHER" id="PTHR47840">
    <property type="entry name" value="ZN(II)2CYS6 TRANSCRIPTION FACTOR (EUROFUNG)-RELATED"/>
    <property type="match status" value="1"/>
</dbReference>
<dbReference type="VEuPathDB" id="FungiDB:UREG_03378"/>
<feature type="compositionally biased region" description="Basic and acidic residues" evidence="6">
    <location>
        <begin position="115"/>
        <end position="128"/>
    </location>
</feature>
<dbReference type="GeneID" id="8440217"/>
<dbReference type="RefSeq" id="XP_002543861.1">
    <property type="nucleotide sequence ID" value="XM_002543815.1"/>
</dbReference>
<dbReference type="OMA" id="CKITVPY"/>
<keyword evidence="5" id="KW-0539">Nucleus</keyword>
<keyword evidence="2" id="KW-0805">Transcription regulation</keyword>
<dbReference type="PROSITE" id="PS00463">
    <property type="entry name" value="ZN2_CY6_FUNGAL_1"/>
    <property type="match status" value="1"/>
</dbReference>
<evidence type="ECO:0000313" key="8">
    <source>
        <dbReference type="EMBL" id="EEP78532.1"/>
    </source>
</evidence>
<protein>
    <recommendedName>
        <fullName evidence="7">Zn(2)-C6 fungal-type domain-containing protein</fullName>
    </recommendedName>
</protein>
<evidence type="ECO:0000259" key="7">
    <source>
        <dbReference type="PROSITE" id="PS50048"/>
    </source>
</evidence>
<dbReference type="InterPro" id="IPR001138">
    <property type="entry name" value="Zn2Cys6_DnaBD"/>
</dbReference>
<evidence type="ECO:0000256" key="4">
    <source>
        <dbReference type="ARBA" id="ARBA00023163"/>
    </source>
</evidence>
<dbReference type="AlphaFoldDB" id="C4JQN3"/>
<dbReference type="Gene3D" id="4.10.240.10">
    <property type="entry name" value="Zn(2)-C6 fungal-type DNA-binding domain"/>
    <property type="match status" value="1"/>
</dbReference>
<evidence type="ECO:0000256" key="2">
    <source>
        <dbReference type="ARBA" id="ARBA00023015"/>
    </source>
</evidence>
<evidence type="ECO:0000256" key="6">
    <source>
        <dbReference type="SAM" id="MobiDB-lite"/>
    </source>
</evidence>
<dbReference type="GO" id="GO:0008270">
    <property type="term" value="F:zinc ion binding"/>
    <property type="evidence" value="ECO:0007669"/>
    <property type="project" value="InterPro"/>
</dbReference>